<keyword evidence="2" id="KW-0539">Nucleus</keyword>
<dbReference type="Proteomes" id="UP000652761">
    <property type="component" value="Unassembled WGS sequence"/>
</dbReference>
<evidence type="ECO:0000313" key="5">
    <source>
        <dbReference type="Proteomes" id="UP000652761"/>
    </source>
</evidence>
<sequence length="166" mass="18225">MTYIFQEWRWLSLYAVAAGQCLCTLVVPQVLDVLAVTQSTLHEQVSNIRLWSLKTANQVAHVNCGQCHTTLMYPYGAPSVKCAICHFVTNVGTRSNTMQPVPVYTPNGPMVTPALISGQSLPHPHSQTVVVENPMSVDDSGKLVLPSVHLHSAYGFYCNFSPLLIK</sequence>
<keyword evidence="5" id="KW-1185">Reference proteome</keyword>
<gene>
    <name evidence="4" type="ORF">Taro_007691</name>
</gene>
<dbReference type="NCBIfam" id="TIGR01053">
    <property type="entry name" value="LSD1"/>
    <property type="match status" value="1"/>
</dbReference>
<evidence type="ECO:0000259" key="3">
    <source>
        <dbReference type="Pfam" id="PF06943"/>
    </source>
</evidence>
<feature type="domain" description="Zinc finger LSD1-type" evidence="3">
    <location>
        <begin position="64"/>
        <end position="88"/>
    </location>
</feature>
<evidence type="ECO:0000313" key="4">
    <source>
        <dbReference type="EMBL" id="MQL75340.1"/>
    </source>
</evidence>
<dbReference type="InterPro" id="IPR036280">
    <property type="entry name" value="Multihaem_cyt_sf"/>
</dbReference>
<proteinExistence type="predicted"/>
<comment type="caution">
    <text evidence="4">The sequence shown here is derived from an EMBL/GenBank/DDBJ whole genome shotgun (WGS) entry which is preliminary data.</text>
</comment>
<dbReference type="InterPro" id="IPR005735">
    <property type="entry name" value="Znf_LSD1"/>
</dbReference>
<accession>A0A843U0E4</accession>
<protein>
    <recommendedName>
        <fullName evidence="3">Zinc finger LSD1-type domain-containing protein</fullName>
    </recommendedName>
</protein>
<evidence type="ECO:0000256" key="1">
    <source>
        <dbReference type="ARBA" id="ARBA00004123"/>
    </source>
</evidence>
<reference evidence="4" key="1">
    <citation type="submission" date="2017-07" db="EMBL/GenBank/DDBJ databases">
        <title>Taro Niue Genome Assembly and Annotation.</title>
        <authorList>
            <person name="Atibalentja N."/>
            <person name="Keating K."/>
            <person name="Fields C.J."/>
        </authorList>
    </citation>
    <scope>NUCLEOTIDE SEQUENCE</scope>
    <source>
        <strain evidence="4">Niue_2</strain>
        <tissue evidence="4">Leaf</tissue>
    </source>
</reference>
<dbReference type="Pfam" id="PF06943">
    <property type="entry name" value="zf-LSD1"/>
    <property type="match status" value="1"/>
</dbReference>
<name>A0A843U0E4_COLES</name>
<dbReference type="InterPro" id="IPR040319">
    <property type="entry name" value="LSD1-like"/>
</dbReference>
<dbReference type="AlphaFoldDB" id="A0A843U0E4"/>
<organism evidence="4 5">
    <name type="scientific">Colocasia esculenta</name>
    <name type="common">Wild taro</name>
    <name type="synonym">Arum esculentum</name>
    <dbReference type="NCBI Taxonomy" id="4460"/>
    <lineage>
        <taxon>Eukaryota</taxon>
        <taxon>Viridiplantae</taxon>
        <taxon>Streptophyta</taxon>
        <taxon>Embryophyta</taxon>
        <taxon>Tracheophyta</taxon>
        <taxon>Spermatophyta</taxon>
        <taxon>Magnoliopsida</taxon>
        <taxon>Liliopsida</taxon>
        <taxon>Araceae</taxon>
        <taxon>Aroideae</taxon>
        <taxon>Colocasieae</taxon>
        <taxon>Colocasia</taxon>
    </lineage>
</organism>
<dbReference type="OrthoDB" id="5594417at2759"/>
<dbReference type="PANTHER" id="PTHR31747">
    <property type="entry name" value="PROTEIN LSD1"/>
    <property type="match status" value="1"/>
</dbReference>
<dbReference type="EMBL" id="NMUH01000246">
    <property type="protein sequence ID" value="MQL75340.1"/>
    <property type="molecule type" value="Genomic_DNA"/>
</dbReference>
<comment type="subcellular location">
    <subcellularLocation>
        <location evidence="1">Nucleus</location>
    </subcellularLocation>
</comment>
<dbReference type="SUPFAM" id="SSF48695">
    <property type="entry name" value="Multiheme cytochromes"/>
    <property type="match status" value="1"/>
</dbReference>
<dbReference type="GO" id="GO:0005634">
    <property type="term" value="C:nucleus"/>
    <property type="evidence" value="ECO:0007669"/>
    <property type="project" value="UniProtKB-SubCell"/>
</dbReference>
<evidence type="ECO:0000256" key="2">
    <source>
        <dbReference type="ARBA" id="ARBA00023242"/>
    </source>
</evidence>
<dbReference type="PANTHER" id="PTHR31747:SF3">
    <property type="entry name" value="PROTEIN LSD1"/>
    <property type="match status" value="1"/>
</dbReference>